<dbReference type="InterPro" id="IPR036291">
    <property type="entry name" value="NAD(P)-bd_dom_sf"/>
</dbReference>
<gene>
    <name evidence="6" type="ORF">BCF74_11185</name>
</gene>
<evidence type="ECO:0000313" key="6">
    <source>
        <dbReference type="EMBL" id="PRY58804.1"/>
    </source>
</evidence>
<keyword evidence="3" id="KW-0520">NAD</keyword>
<dbReference type="PANTHER" id="PTHR42840:SF3">
    <property type="entry name" value="BINDING ROSSMANN FOLD OXIDOREDUCTASE, PUTATIVE (AFU_ORTHOLOGUE AFUA_2G10240)-RELATED"/>
    <property type="match status" value="1"/>
</dbReference>
<dbReference type="InterPro" id="IPR055170">
    <property type="entry name" value="GFO_IDH_MocA-like_dom"/>
</dbReference>
<dbReference type="SUPFAM" id="SSF51735">
    <property type="entry name" value="NAD(P)-binding Rossmann-fold domains"/>
    <property type="match status" value="1"/>
</dbReference>
<reference evidence="6 7" key="1">
    <citation type="submission" date="2018-03" db="EMBL/GenBank/DDBJ databases">
        <title>Genomic Encyclopedia of Archaeal and Bacterial Type Strains, Phase II (KMG-II): from individual species to whole genera.</title>
        <authorList>
            <person name="Goeker M."/>
        </authorList>
    </citation>
    <scope>NUCLEOTIDE SEQUENCE [LARGE SCALE GENOMIC DNA]</scope>
    <source>
        <strain evidence="6 7">ATCC BAA-1496</strain>
    </source>
</reference>
<dbReference type="RefSeq" id="WP_106297511.1">
    <property type="nucleotide sequence ID" value="NZ_PVTI01000011.1"/>
</dbReference>
<dbReference type="GO" id="GO:0016491">
    <property type="term" value="F:oxidoreductase activity"/>
    <property type="evidence" value="ECO:0007669"/>
    <property type="project" value="UniProtKB-KW"/>
</dbReference>
<dbReference type="EMBL" id="PVTI01000011">
    <property type="protein sequence ID" value="PRY58804.1"/>
    <property type="molecule type" value="Genomic_DNA"/>
</dbReference>
<dbReference type="AlphaFoldDB" id="A0A2T0ULN6"/>
<proteinExistence type="inferred from homology"/>
<keyword evidence="7" id="KW-1185">Reference proteome</keyword>
<name>A0A2T0ULN6_9MICO</name>
<dbReference type="SUPFAM" id="SSF55347">
    <property type="entry name" value="Glyceraldehyde-3-phosphate dehydrogenase-like, C-terminal domain"/>
    <property type="match status" value="1"/>
</dbReference>
<evidence type="ECO:0000259" key="4">
    <source>
        <dbReference type="Pfam" id="PF01408"/>
    </source>
</evidence>
<accession>A0A2T0ULN6</accession>
<protein>
    <submittedName>
        <fullName evidence="6">Myo-inositol 2-dehydrogenase/D-chiro-inositol 1-dehydrogenase</fullName>
    </submittedName>
</protein>
<comment type="similarity">
    <text evidence="1">Belongs to the Gfo/Idh/MocA family.</text>
</comment>
<evidence type="ECO:0000256" key="3">
    <source>
        <dbReference type="ARBA" id="ARBA00023027"/>
    </source>
</evidence>
<dbReference type="GO" id="GO:0000166">
    <property type="term" value="F:nucleotide binding"/>
    <property type="evidence" value="ECO:0007669"/>
    <property type="project" value="InterPro"/>
</dbReference>
<dbReference type="PANTHER" id="PTHR42840">
    <property type="entry name" value="NAD(P)-BINDING ROSSMANN-FOLD SUPERFAMILY PROTEIN-RELATED"/>
    <property type="match status" value="1"/>
</dbReference>
<comment type="caution">
    <text evidence="6">The sequence shown here is derived from an EMBL/GenBank/DDBJ whole genome shotgun (WGS) entry which is preliminary data.</text>
</comment>
<keyword evidence="2" id="KW-0560">Oxidoreductase</keyword>
<organism evidence="6 7">
    <name type="scientific">Knoellia remsis</name>
    <dbReference type="NCBI Taxonomy" id="407159"/>
    <lineage>
        <taxon>Bacteria</taxon>
        <taxon>Bacillati</taxon>
        <taxon>Actinomycetota</taxon>
        <taxon>Actinomycetes</taxon>
        <taxon>Micrococcales</taxon>
        <taxon>Intrasporangiaceae</taxon>
        <taxon>Knoellia</taxon>
    </lineage>
</organism>
<dbReference type="Gene3D" id="3.40.50.720">
    <property type="entry name" value="NAD(P)-binding Rossmann-like Domain"/>
    <property type="match status" value="1"/>
</dbReference>
<evidence type="ECO:0000313" key="7">
    <source>
        <dbReference type="Proteomes" id="UP000237822"/>
    </source>
</evidence>
<evidence type="ECO:0000259" key="5">
    <source>
        <dbReference type="Pfam" id="PF22725"/>
    </source>
</evidence>
<evidence type="ECO:0000256" key="1">
    <source>
        <dbReference type="ARBA" id="ARBA00010928"/>
    </source>
</evidence>
<sequence length="351" mass="36140">MRIGLAGVGRIGAFHASTLAGLDAVDEVVVADLDAGLARRVAADQGLAVEGDLDALLARDDLDGFVITTATTARAELLRRTVAAGIPTFCEKPVAATLPETIELTTIVESAGVPVHVGFQRRFDVGYRRAREAVASGELGVVHAIRALTHDQEPPHAAYVPTSGGIFRDCSVHDFDIVRFVTGQEVATVSATGANKGAAFFGEAGDVDTAAAILTLDDDTLVTATATRYSGGGHDVRMEVMGSVASVAVGLDASLALRSAEEGVTFPTGPVHANFMQRFRAAYVAELTAFCDVAAGRVASPCTVRDALQAFRVAEACEISRAEGRPVALAEVADAPVADAPAADAALGSAV</sequence>
<dbReference type="Pfam" id="PF22725">
    <property type="entry name" value="GFO_IDH_MocA_C3"/>
    <property type="match status" value="1"/>
</dbReference>
<dbReference type="InterPro" id="IPR000683">
    <property type="entry name" value="Gfo/Idh/MocA-like_OxRdtase_N"/>
</dbReference>
<dbReference type="Gene3D" id="3.30.360.10">
    <property type="entry name" value="Dihydrodipicolinate Reductase, domain 2"/>
    <property type="match status" value="1"/>
</dbReference>
<dbReference type="OrthoDB" id="256869at2"/>
<dbReference type="Proteomes" id="UP000237822">
    <property type="component" value="Unassembled WGS sequence"/>
</dbReference>
<dbReference type="Pfam" id="PF01408">
    <property type="entry name" value="GFO_IDH_MocA"/>
    <property type="match status" value="1"/>
</dbReference>
<feature type="domain" description="GFO/IDH/MocA-like oxidoreductase" evidence="5">
    <location>
        <begin position="127"/>
        <end position="246"/>
    </location>
</feature>
<evidence type="ECO:0000256" key="2">
    <source>
        <dbReference type="ARBA" id="ARBA00023002"/>
    </source>
</evidence>
<feature type="domain" description="Gfo/Idh/MocA-like oxidoreductase N-terminal" evidence="4">
    <location>
        <begin position="1"/>
        <end position="119"/>
    </location>
</feature>